<dbReference type="RefSeq" id="WP_242661772.1">
    <property type="nucleotide sequence ID" value="NZ_FNAV01000012.1"/>
</dbReference>
<proteinExistence type="predicted"/>
<gene>
    <name evidence="1" type="ORF">SAMN04488105_11252</name>
</gene>
<evidence type="ECO:0000313" key="1">
    <source>
        <dbReference type="EMBL" id="SDF08009.1"/>
    </source>
</evidence>
<keyword evidence="2" id="KW-1185">Reference proteome</keyword>
<dbReference type="PROSITE" id="PS51257">
    <property type="entry name" value="PROKAR_LIPOPROTEIN"/>
    <property type="match status" value="1"/>
</dbReference>
<protein>
    <recommendedName>
        <fullName evidence="3">Lipoprotein</fullName>
    </recommendedName>
</protein>
<evidence type="ECO:0008006" key="3">
    <source>
        <dbReference type="Google" id="ProtNLM"/>
    </source>
</evidence>
<dbReference type="EMBL" id="FNAV01000012">
    <property type="protein sequence ID" value="SDF08009.1"/>
    <property type="molecule type" value="Genomic_DNA"/>
</dbReference>
<evidence type="ECO:0000313" key="2">
    <source>
        <dbReference type="Proteomes" id="UP000198994"/>
    </source>
</evidence>
<accession>A0A1G7I6M4</accession>
<reference evidence="2" key="1">
    <citation type="submission" date="2016-10" db="EMBL/GenBank/DDBJ databases">
        <authorList>
            <person name="Varghese N."/>
            <person name="Submissions S."/>
        </authorList>
    </citation>
    <scope>NUCLEOTIDE SEQUENCE [LARGE SCALE GENOMIC DNA]</scope>
    <source>
        <strain evidence="2">DSM 10146</strain>
    </source>
</reference>
<name>A0A1G7I6M4_9RHOB</name>
<sequence>MTGTWRSGRCARAMGLAMSLTLSTALSGCFFETEQSLRAQLSETLYLREPLYFRDRLGCTAALYSLYSRYPKPGVIPVSDLTAALFLMERGRAVAFNVGLSPDDISREVIGREQRSGLGIVNAGVSGATGCLEERLEVPLYEAMLNPEVVTVYDPQARVLSLIEWEQKRVWVLRSYD</sequence>
<dbReference type="AlphaFoldDB" id="A0A1G7I6M4"/>
<organism evidence="1 2">
    <name type="scientific">Salipiger thiooxidans</name>
    <dbReference type="NCBI Taxonomy" id="282683"/>
    <lineage>
        <taxon>Bacteria</taxon>
        <taxon>Pseudomonadati</taxon>
        <taxon>Pseudomonadota</taxon>
        <taxon>Alphaproteobacteria</taxon>
        <taxon>Rhodobacterales</taxon>
        <taxon>Roseobacteraceae</taxon>
        <taxon>Salipiger</taxon>
    </lineage>
</organism>
<dbReference type="Proteomes" id="UP000198994">
    <property type="component" value="Unassembled WGS sequence"/>
</dbReference>